<feature type="compositionally biased region" description="Polar residues" evidence="1">
    <location>
        <begin position="30"/>
        <end position="41"/>
    </location>
</feature>
<organism evidence="2 3">
    <name type="scientific">Panicum miliaceum</name>
    <name type="common">Proso millet</name>
    <name type="synonym">Broomcorn millet</name>
    <dbReference type="NCBI Taxonomy" id="4540"/>
    <lineage>
        <taxon>Eukaryota</taxon>
        <taxon>Viridiplantae</taxon>
        <taxon>Streptophyta</taxon>
        <taxon>Embryophyta</taxon>
        <taxon>Tracheophyta</taxon>
        <taxon>Spermatophyta</taxon>
        <taxon>Magnoliopsida</taxon>
        <taxon>Liliopsida</taxon>
        <taxon>Poales</taxon>
        <taxon>Poaceae</taxon>
        <taxon>PACMAD clade</taxon>
        <taxon>Panicoideae</taxon>
        <taxon>Panicodae</taxon>
        <taxon>Paniceae</taxon>
        <taxon>Panicinae</taxon>
        <taxon>Panicum</taxon>
        <taxon>Panicum sect. Panicum</taxon>
    </lineage>
</organism>
<comment type="caution">
    <text evidence="2">The sequence shown here is derived from an EMBL/GenBank/DDBJ whole genome shotgun (WGS) entry which is preliminary data.</text>
</comment>
<evidence type="ECO:0000313" key="3">
    <source>
        <dbReference type="Proteomes" id="UP000275267"/>
    </source>
</evidence>
<name>A0A3L6PHY9_PANMI</name>
<proteinExistence type="predicted"/>
<accession>A0A3L6PHY9</accession>
<feature type="region of interest" description="Disordered" evidence="1">
    <location>
        <begin position="114"/>
        <end position="172"/>
    </location>
</feature>
<gene>
    <name evidence="2" type="ORF">C2845_PM10G15900</name>
</gene>
<dbReference type="EMBL" id="PQIB02000018">
    <property type="protein sequence ID" value="RLM56096.1"/>
    <property type="molecule type" value="Genomic_DNA"/>
</dbReference>
<evidence type="ECO:0000313" key="2">
    <source>
        <dbReference type="EMBL" id="RLM56096.1"/>
    </source>
</evidence>
<sequence>MSSKEKVDGACADKTAEMQENANMDIDGEPQQQPENIISQDEPTEVQELAVPENASASSPYLGTQEALVADLSSQEDAHFAEGATQTSPRWEDLIKENKIEENDIASQQLLSPEKEEEMAKNEFNSQQVDSPGDAEVINNNIMKGSSEKIGGQDTSMSLGTTADHFFRVGGN</sequence>
<feature type="region of interest" description="Disordered" evidence="1">
    <location>
        <begin position="1"/>
        <end position="90"/>
    </location>
</feature>
<dbReference type="AlphaFoldDB" id="A0A3L6PHY9"/>
<keyword evidence="3" id="KW-1185">Reference proteome</keyword>
<reference evidence="3" key="1">
    <citation type="journal article" date="2019" name="Nat. Commun.">
        <title>The genome of broomcorn millet.</title>
        <authorList>
            <person name="Zou C."/>
            <person name="Miki D."/>
            <person name="Li D."/>
            <person name="Tang Q."/>
            <person name="Xiao L."/>
            <person name="Rajput S."/>
            <person name="Deng P."/>
            <person name="Jia W."/>
            <person name="Huang R."/>
            <person name="Zhang M."/>
            <person name="Sun Y."/>
            <person name="Hu J."/>
            <person name="Fu X."/>
            <person name="Schnable P.S."/>
            <person name="Li F."/>
            <person name="Zhang H."/>
            <person name="Feng B."/>
            <person name="Zhu X."/>
            <person name="Liu R."/>
            <person name="Schnable J.C."/>
            <person name="Zhu J.-K."/>
            <person name="Zhang H."/>
        </authorList>
    </citation>
    <scope>NUCLEOTIDE SEQUENCE [LARGE SCALE GENOMIC DNA]</scope>
</reference>
<evidence type="ECO:0000256" key="1">
    <source>
        <dbReference type="SAM" id="MobiDB-lite"/>
    </source>
</evidence>
<dbReference type="Proteomes" id="UP000275267">
    <property type="component" value="Unassembled WGS sequence"/>
</dbReference>
<protein>
    <submittedName>
        <fullName evidence="2">Uncharacterized protein</fullName>
    </submittedName>
</protein>